<organism evidence="1 2">
    <name type="scientific">Candidatus Accumulibacter appositus</name>
    <dbReference type="NCBI Taxonomy" id="1454003"/>
    <lineage>
        <taxon>Bacteria</taxon>
        <taxon>Pseudomonadati</taxon>
        <taxon>Pseudomonadota</taxon>
        <taxon>Betaproteobacteria</taxon>
        <taxon>Candidatus Accumulibacter</taxon>
    </lineage>
</organism>
<dbReference type="STRING" id="1454003.AW10_00607"/>
<accession>A0A011QUI2</accession>
<evidence type="ECO:0000313" key="2">
    <source>
        <dbReference type="Proteomes" id="UP000021816"/>
    </source>
</evidence>
<name>A0A011QUI2_9PROT</name>
<protein>
    <submittedName>
        <fullName evidence="1">Uncharacterized protein</fullName>
    </submittedName>
</protein>
<reference evidence="1 2" key="1">
    <citation type="submission" date="2014-02" db="EMBL/GenBank/DDBJ databases">
        <title>Expanding our view of genomic diversity in Candidatus Accumulibacter clades.</title>
        <authorList>
            <person name="Skennerton C.T."/>
            <person name="Barr J.J."/>
            <person name="Slater F.R."/>
            <person name="Bond P.L."/>
            <person name="Tyson G.W."/>
        </authorList>
    </citation>
    <scope>NUCLEOTIDE SEQUENCE [LARGE SCALE GENOMIC DNA]</scope>
    <source>
        <strain evidence="2">BA-92</strain>
    </source>
</reference>
<comment type="caution">
    <text evidence="1">The sequence shown here is derived from an EMBL/GenBank/DDBJ whole genome shotgun (WGS) entry which is preliminary data.</text>
</comment>
<gene>
    <name evidence="1" type="ORF">AW10_00607</name>
</gene>
<proteinExistence type="predicted"/>
<sequence>MNEFKLSCERFFAATRQHFFVCEAACVCHLAVDGDFHSADCGATRQYAPAGN</sequence>
<dbReference type="AlphaFoldDB" id="A0A011QUI2"/>
<dbReference type="EMBL" id="JEMX01000011">
    <property type="protein sequence ID" value="EXI82499.1"/>
    <property type="molecule type" value="Genomic_DNA"/>
</dbReference>
<dbReference type="Proteomes" id="UP000021816">
    <property type="component" value="Unassembled WGS sequence"/>
</dbReference>
<evidence type="ECO:0000313" key="1">
    <source>
        <dbReference type="EMBL" id="EXI82499.1"/>
    </source>
</evidence>